<dbReference type="SUPFAM" id="SSF52540">
    <property type="entry name" value="P-loop containing nucleoside triphosphate hydrolases"/>
    <property type="match status" value="1"/>
</dbReference>
<dbReference type="PANTHER" id="PTHR23074">
    <property type="entry name" value="AAA DOMAIN-CONTAINING"/>
    <property type="match status" value="1"/>
</dbReference>
<feature type="compositionally biased region" description="Basic and acidic residues" evidence="3">
    <location>
        <begin position="568"/>
        <end position="592"/>
    </location>
</feature>
<dbReference type="EMBL" id="CAUYUJ010015661">
    <property type="protein sequence ID" value="CAK0856740.1"/>
    <property type="molecule type" value="Genomic_DNA"/>
</dbReference>
<feature type="compositionally biased region" description="Pro residues" evidence="3">
    <location>
        <begin position="154"/>
        <end position="163"/>
    </location>
</feature>
<name>A0ABN9UD55_9DINO</name>
<dbReference type="PROSITE" id="PS00674">
    <property type="entry name" value="AAA"/>
    <property type="match status" value="1"/>
</dbReference>
<keyword evidence="2" id="KW-0067">ATP-binding</keyword>
<feature type="compositionally biased region" description="Low complexity" evidence="3">
    <location>
        <begin position="144"/>
        <end position="153"/>
    </location>
</feature>
<comment type="similarity">
    <text evidence="1 2">Belongs to the AAA ATPase family.</text>
</comment>
<sequence>MAGAVADGVLVALAQSKMGRARRHGASRAAAALQEELALIGAALEAADGDDARAVLAEFWEEADEALAQASVSADPAIGDPRAVIGVQALAAPTATAAAAPPRPAGALGLAGRPGAGAEVRAALQAAVARGDRGWPADGCRESAAAPPAASQGPPAPRAPLPTPCRGAQAPAEGGAPAAGCPAAAPRAGGFRPASELLPRAPPARPEECRPRVSMGDVSRSVCRGGGSDGGGPRPARAGGGGAEGRGRDWSDEWLRIADPDQLERIVPALEATIHRASGADAVSRADISGLEFVKSQIEEVLILPQLHPHLFASALTRPARGLLLFGPPGTGKTLLARWIASECGATFFNVNASSVLSKWIGEAEKTVKALFRLAAERQPSVIFIDEIDSLLSQRRDADNESSRRVKNEFLTSLEGAETSSQEKLLLVGATNMPWELDPAALRRLPKRLYVPLPGRGAREALLRRQLARHNVDSGLRGALREEDLADVAAPEARTAGYSGSDLQTLLQEVAMGPVREASAALLRRKRPRLEEGEPRGSGAEAARPRDIERRDFECAMRRVKPSFNSAEELKHREFNEEHGTCRGEDAMRDADSDGPQGDEG</sequence>
<evidence type="ECO:0000259" key="4">
    <source>
        <dbReference type="SMART" id="SM00382"/>
    </source>
</evidence>
<feature type="region of interest" description="Disordered" evidence="3">
    <location>
        <begin position="133"/>
        <end position="248"/>
    </location>
</feature>
<dbReference type="Gene3D" id="3.40.50.300">
    <property type="entry name" value="P-loop containing nucleotide triphosphate hydrolases"/>
    <property type="match status" value="1"/>
</dbReference>
<feature type="domain" description="AAA+ ATPase" evidence="4">
    <location>
        <begin position="319"/>
        <end position="455"/>
    </location>
</feature>
<gene>
    <name evidence="5" type="ORF">PCOR1329_LOCUS47030</name>
</gene>
<dbReference type="InterPro" id="IPR050304">
    <property type="entry name" value="MT-severing_AAA_ATPase"/>
</dbReference>
<evidence type="ECO:0000313" key="6">
    <source>
        <dbReference type="Proteomes" id="UP001189429"/>
    </source>
</evidence>
<reference evidence="5" key="1">
    <citation type="submission" date="2023-10" db="EMBL/GenBank/DDBJ databases">
        <authorList>
            <person name="Chen Y."/>
            <person name="Shah S."/>
            <person name="Dougan E. K."/>
            <person name="Thang M."/>
            <person name="Chan C."/>
        </authorList>
    </citation>
    <scope>NUCLEOTIDE SEQUENCE [LARGE SCALE GENOMIC DNA]</scope>
</reference>
<proteinExistence type="inferred from homology"/>
<evidence type="ECO:0000313" key="5">
    <source>
        <dbReference type="EMBL" id="CAK0856740.1"/>
    </source>
</evidence>
<dbReference type="SMART" id="SM00382">
    <property type="entry name" value="AAA"/>
    <property type="match status" value="1"/>
</dbReference>
<feature type="compositionally biased region" description="Low complexity" evidence="3">
    <location>
        <begin position="164"/>
        <end position="199"/>
    </location>
</feature>
<keyword evidence="2" id="KW-0547">Nucleotide-binding</keyword>
<feature type="compositionally biased region" description="Basic and acidic residues" evidence="3">
    <location>
        <begin position="543"/>
        <end position="557"/>
    </location>
</feature>
<accession>A0ABN9UD55</accession>
<protein>
    <recommendedName>
        <fullName evidence="4">AAA+ ATPase domain-containing protein</fullName>
    </recommendedName>
</protein>
<dbReference type="PANTHER" id="PTHR23074:SF17">
    <property type="entry name" value="FIDGETIN-LIKE PROTEIN 1"/>
    <property type="match status" value="1"/>
</dbReference>
<feature type="region of interest" description="Disordered" evidence="3">
    <location>
        <begin position="526"/>
        <end position="601"/>
    </location>
</feature>
<dbReference type="InterPro" id="IPR003960">
    <property type="entry name" value="ATPase_AAA_CS"/>
</dbReference>
<evidence type="ECO:0000256" key="2">
    <source>
        <dbReference type="RuleBase" id="RU003651"/>
    </source>
</evidence>
<evidence type="ECO:0000256" key="1">
    <source>
        <dbReference type="ARBA" id="ARBA00006914"/>
    </source>
</evidence>
<dbReference type="InterPro" id="IPR027417">
    <property type="entry name" value="P-loop_NTPase"/>
</dbReference>
<dbReference type="Gene3D" id="1.10.8.60">
    <property type="match status" value="1"/>
</dbReference>
<dbReference type="Pfam" id="PF00004">
    <property type="entry name" value="AAA"/>
    <property type="match status" value="1"/>
</dbReference>
<dbReference type="Proteomes" id="UP001189429">
    <property type="component" value="Unassembled WGS sequence"/>
</dbReference>
<comment type="caution">
    <text evidence="5">The sequence shown here is derived from an EMBL/GenBank/DDBJ whole genome shotgun (WGS) entry which is preliminary data.</text>
</comment>
<dbReference type="InterPro" id="IPR003959">
    <property type="entry name" value="ATPase_AAA_core"/>
</dbReference>
<feature type="compositionally biased region" description="Gly residues" evidence="3">
    <location>
        <begin position="224"/>
        <end position="244"/>
    </location>
</feature>
<keyword evidence="6" id="KW-1185">Reference proteome</keyword>
<dbReference type="InterPro" id="IPR003593">
    <property type="entry name" value="AAA+_ATPase"/>
</dbReference>
<organism evidence="5 6">
    <name type="scientific">Prorocentrum cordatum</name>
    <dbReference type="NCBI Taxonomy" id="2364126"/>
    <lineage>
        <taxon>Eukaryota</taxon>
        <taxon>Sar</taxon>
        <taxon>Alveolata</taxon>
        <taxon>Dinophyceae</taxon>
        <taxon>Prorocentrales</taxon>
        <taxon>Prorocentraceae</taxon>
        <taxon>Prorocentrum</taxon>
    </lineage>
</organism>
<evidence type="ECO:0000256" key="3">
    <source>
        <dbReference type="SAM" id="MobiDB-lite"/>
    </source>
</evidence>